<name>A0A0A9H8R3_ARUDO</name>
<protein>
    <submittedName>
        <fullName evidence="1">Uncharacterized protein</fullName>
    </submittedName>
</protein>
<organism evidence="1">
    <name type="scientific">Arundo donax</name>
    <name type="common">Giant reed</name>
    <name type="synonym">Donax arundinaceus</name>
    <dbReference type="NCBI Taxonomy" id="35708"/>
    <lineage>
        <taxon>Eukaryota</taxon>
        <taxon>Viridiplantae</taxon>
        <taxon>Streptophyta</taxon>
        <taxon>Embryophyta</taxon>
        <taxon>Tracheophyta</taxon>
        <taxon>Spermatophyta</taxon>
        <taxon>Magnoliopsida</taxon>
        <taxon>Liliopsida</taxon>
        <taxon>Poales</taxon>
        <taxon>Poaceae</taxon>
        <taxon>PACMAD clade</taxon>
        <taxon>Arundinoideae</taxon>
        <taxon>Arundineae</taxon>
        <taxon>Arundo</taxon>
    </lineage>
</organism>
<accession>A0A0A9H8R3</accession>
<evidence type="ECO:0000313" key="1">
    <source>
        <dbReference type="EMBL" id="JAE32194.1"/>
    </source>
</evidence>
<dbReference type="EMBL" id="GBRH01165702">
    <property type="protein sequence ID" value="JAE32194.1"/>
    <property type="molecule type" value="Transcribed_RNA"/>
</dbReference>
<dbReference type="AlphaFoldDB" id="A0A0A9H8R3"/>
<reference evidence="1" key="1">
    <citation type="submission" date="2014-09" db="EMBL/GenBank/DDBJ databases">
        <authorList>
            <person name="Magalhaes I.L.F."/>
            <person name="Oliveira U."/>
            <person name="Santos F.R."/>
            <person name="Vidigal T.H.D.A."/>
            <person name="Brescovit A.D."/>
            <person name="Santos A.J."/>
        </authorList>
    </citation>
    <scope>NUCLEOTIDE SEQUENCE</scope>
    <source>
        <tissue evidence="1">Shoot tissue taken approximately 20 cm above the soil surface</tissue>
    </source>
</reference>
<sequence length="143" mass="16199">MIIIYIENVAGILADARSESLVYPDGAHRHHPREAQGTRARLRLLDSPTPLLLVLSSAAPSSPIQVNTVLCFYWVNTVLCFYWIHHSFEVVAFVWAKMKHSAFLFVVLLCAVLEKYLERVVCAARLLGLSFWGWDGAVYYTES</sequence>
<reference evidence="1" key="2">
    <citation type="journal article" date="2015" name="Data Brief">
        <title>Shoot transcriptome of the giant reed, Arundo donax.</title>
        <authorList>
            <person name="Barrero R.A."/>
            <person name="Guerrero F.D."/>
            <person name="Moolhuijzen P."/>
            <person name="Goolsby J.A."/>
            <person name="Tidwell J."/>
            <person name="Bellgard S.E."/>
            <person name="Bellgard M.I."/>
        </authorList>
    </citation>
    <scope>NUCLEOTIDE SEQUENCE</scope>
    <source>
        <tissue evidence="1">Shoot tissue taken approximately 20 cm above the soil surface</tissue>
    </source>
</reference>
<proteinExistence type="predicted"/>